<evidence type="ECO:0000313" key="11">
    <source>
        <dbReference type="Proteomes" id="UP000494206"/>
    </source>
</evidence>
<proteinExistence type="inferred from homology"/>
<dbReference type="AlphaFoldDB" id="A0A8S1EW30"/>
<comment type="subcellular location">
    <subcellularLocation>
        <location evidence="1">Membrane</location>
        <topology evidence="1">Multi-pass membrane protein</topology>
    </subcellularLocation>
</comment>
<feature type="signal peptide" evidence="9">
    <location>
        <begin position="1"/>
        <end position="16"/>
    </location>
</feature>
<evidence type="ECO:0000313" key="10">
    <source>
        <dbReference type="EMBL" id="CAB3405523.1"/>
    </source>
</evidence>
<feature type="transmembrane region" description="Helical" evidence="8">
    <location>
        <begin position="130"/>
        <end position="150"/>
    </location>
</feature>
<dbReference type="GO" id="GO:0005783">
    <property type="term" value="C:endoplasmic reticulum"/>
    <property type="evidence" value="ECO:0007669"/>
    <property type="project" value="TreeGrafter"/>
</dbReference>
<keyword evidence="5 8" id="KW-1133">Transmembrane helix</keyword>
<feature type="transmembrane region" description="Helical" evidence="8">
    <location>
        <begin position="156"/>
        <end position="173"/>
    </location>
</feature>
<dbReference type="GO" id="GO:0005254">
    <property type="term" value="F:chloride channel activity"/>
    <property type="evidence" value="ECO:0007669"/>
    <property type="project" value="TreeGrafter"/>
</dbReference>
<dbReference type="OrthoDB" id="5837276at2759"/>
<dbReference type="EMBL" id="CADEPM010000004">
    <property type="protein sequence ID" value="CAB3405523.1"/>
    <property type="molecule type" value="Genomic_DNA"/>
</dbReference>
<feature type="chain" id="PRO_5035728737" description="Chloride channel CLIC-like protein 1" evidence="9">
    <location>
        <begin position="17"/>
        <end position="406"/>
    </location>
</feature>
<dbReference type="InterPro" id="IPR009231">
    <property type="entry name" value="Chloride_chnl_CLIC-like"/>
</dbReference>
<evidence type="ECO:0000256" key="6">
    <source>
        <dbReference type="ARBA" id="ARBA00023136"/>
    </source>
</evidence>
<name>A0A8S1EW30_9PELO</name>
<dbReference type="PANTHER" id="PTHR34093:SF1">
    <property type="entry name" value="CHLORIDE CHANNEL CLIC-LIKE PROTEIN 1"/>
    <property type="match status" value="1"/>
</dbReference>
<evidence type="ECO:0000256" key="1">
    <source>
        <dbReference type="ARBA" id="ARBA00004141"/>
    </source>
</evidence>
<keyword evidence="6 8" id="KW-0472">Membrane</keyword>
<keyword evidence="9" id="KW-0732">Signal</keyword>
<gene>
    <name evidence="10" type="ORF">CBOVIS_LOCUS7709</name>
</gene>
<feature type="region of interest" description="Disordered" evidence="7">
    <location>
        <begin position="345"/>
        <end position="406"/>
    </location>
</feature>
<comment type="similarity">
    <text evidence="2">Belongs to the chloride channel MCLC family.</text>
</comment>
<keyword evidence="11" id="KW-1185">Reference proteome</keyword>
<organism evidence="10 11">
    <name type="scientific">Caenorhabditis bovis</name>
    <dbReference type="NCBI Taxonomy" id="2654633"/>
    <lineage>
        <taxon>Eukaryota</taxon>
        <taxon>Metazoa</taxon>
        <taxon>Ecdysozoa</taxon>
        <taxon>Nematoda</taxon>
        <taxon>Chromadorea</taxon>
        <taxon>Rhabditida</taxon>
        <taxon>Rhabditina</taxon>
        <taxon>Rhabditomorpha</taxon>
        <taxon>Rhabditoidea</taxon>
        <taxon>Rhabditidae</taxon>
        <taxon>Peloderinae</taxon>
        <taxon>Caenorhabditis</taxon>
    </lineage>
</organism>
<comment type="caution">
    <text evidence="10">The sequence shown here is derived from an EMBL/GenBank/DDBJ whole genome shotgun (WGS) entry which is preliminary data.</text>
</comment>
<keyword evidence="4 8" id="KW-0812">Transmembrane</keyword>
<evidence type="ECO:0000256" key="4">
    <source>
        <dbReference type="ARBA" id="ARBA00022692"/>
    </source>
</evidence>
<evidence type="ECO:0000256" key="9">
    <source>
        <dbReference type="SAM" id="SignalP"/>
    </source>
</evidence>
<protein>
    <recommendedName>
        <fullName evidence="3">Chloride channel CLIC-like protein 1</fullName>
    </recommendedName>
</protein>
<evidence type="ECO:0000256" key="5">
    <source>
        <dbReference type="ARBA" id="ARBA00022989"/>
    </source>
</evidence>
<feature type="compositionally biased region" description="Basic and acidic residues" evidence="7">
    <location>
        <begin position="354"/>
        <end position="381"/>
    </location>
</feature>
<evidence type="ECO:0000256" key="2">
    <source>
        <dbReference type="ARBA" id="ARBA00005944"/>
    </source>
</evidence>
<dbReference type="PANTHER" id="PTHR34093">
    <property type="entry name" value="CHLORIDE CHANNEL CLIC-LIKE PROTEIN 1"/>
    <property type="match status" value="1"/>
</dbReference>
<accession>A0A8S1EW30</accession>
<sequence length="406" mass="46604">MHLIHTLIIFLPFITANWIDPNDPTSSYKPQISNKVQKLDVIGDSSLRLILRQMLHELNVDLNGSSKIHKNVLVTIKQQSLSTISKFLNGEVEDTAETRENVRSALSGIFTVTDEIIDSWEYRWKSYQPLVFSLNTLLLPFCFVIVVRALVKPRNFWILIISSALLTSVYSKYNKKYQEAESRRFARFAQVQANGGHACEPEGIISRFFEIVASPFQYKQKSECLKYIESQTISIFHEISIIEVVSETISGGVFAFLSGIGTHLNKFFRDLYEGAPLLAQIVMTVFLLLMVGRIRTPFFSYEPILLTFGRKTIGKMVAWLEGGDEELRENPRILESRREHKQLTQEKLPIQFKNHSDNEKRKNKSRKSEPNVKNRSAKIEAPESNNESQTEESDWNDSENLSSFSE</sequence>
<evidence type="ECO:0000256" key="7">
    <source>
        <dbReference type="SAM" id="MobiDB-lite"/>
    </source>
</evidence>
<evidence type="ECO:0000256" key="3">
    <source>
        <dbReference type="ARBA" id="ARBA00015571"/>
    </source>
</evidence>
<reference evidence="10 11" key="1">
    <citation type="submission" date="2020-04" db="EMBL/GenBank/DDBJ databases">
        <authorList>
            <person name="Laetsch R D."/>
            <person name="Stevens L."/>
            <person name="Kumar S."/>
            <person name="Blaxter L. M."/>
        </authorList>
    </citation>
    <scope>NUCLEOTIDE SEQUENCE [LARGE SCALE GENOMIC DNA]</scope>
</reference>
<feature type="transmembrane region" description="Helical" evidence="8">
    <location>
        <begin position="277"/>
        <end position="294"/>
    </location>
</feature>
<evidence type="ECO:0000256" key="8">
    <source>
        <dbReference type="SAM" id="Phobius"/>
    </source>
</evidence>
<dbReference type="GO" id="GO:0016020">
    <property type="term" value="C:membrane"/>
    <property type="evidence" value="ECO:0007669"/>
    <property type="project" value="UniProtKB-SubCell"/>
</dbReference>
<dbReference type="Proteomes" id="UP000494206">
    <property type="component" value="Unassembled WGS sequence"/>
</dbReference>